<organism evidence="2 3">
    <name type="scientific">Phyllotreta striolata</name>
    <name type="common">Striped flea beetle</name>
    <name type="synonym">Crioceris striolata</name>
    <dbReference type="NCBI Taxonomy" id="444603"/>
    <lineage>
        <taxon>Eukaryota</taxon>
        <taxon>Metazoa</taxon>
        <taxon>Ecdysozoa</taxon>
        <taxon>Arthropoda</taxon>
        <taxon>Hexapoda</taxon>
        <taxon>Insecta</taxon>
        <taxon>Pterygota</taxon>
        <taxon>Neoptera</taxon>
        <taxon>Endopterygota</taxon>
        <taxon>Coleoptera</taxon>
        <taxon>Polyphaga</taxon>
        <taxon>Cucujiformia</taxon>
        <taxon>Chrysomeloidea</taxon>
        <taxon>Chrysomelidae</taxon>
        <taxon>Galerucinae</taxon>
        <taxon>Alticini</taxon>
        <taxon>Phyllotreta</taxon>
    </lineage>
</organism>
<accession>A0A9P0GNV5</accession>
<evidence type="ECO:0000256" key="1">
    <source>
        <dbReference type="SAM" id="SignalP"/>
    </source>
</evidence>
<dbReference type="AlphaFoldDB" id="A0A9P0GNV5"/>
<sequence length="61" mass="7173">MIIGVNMKRIFMVIVLLGVCLLMLDCALSLDTMDPEIRMRKLEETMRMRQSELEESMSDEY</sequence>
<feature type="signal peptide" evidence="1">
    <location>
        <begin position="1"/>
        <end position="29"/>
    </location>
</feature>
<feature type="chain" id="PRO_5040139551" description="Secreted protein" evidence="1">
    <location>
        <begin position="30"/>
        <end position="61"/>
    </location>
</feature>
<evidence type="ECO:0000313" key="2">
    <source>
        <dbReference type="EMBL" id="CAH1164901.1"/>
    </source>
</evidence>
<evidence type="ECO:0000313" key="3">
    <source>
        <dbReference type="Proteomes" id="UP001153712"/>
    </source>
</evidence>
<proteinExistence type="predicted"/>
<name>A0A9P0GNV5_PHYSR</name>
<keyword evidence="3" id="KW-1185">Reference proteome</keyword>
<evidence type="ECO:0008006" key="4">
    <source>
        <dbReference type="Google" id="ProtNLM"/>
    </source>
</evidence>
<gene>
    <name evidence="2" type="ORF">PHYEVI_LOCUS3629</name>
</gene>
<dbReference type="EMBL" id="OU900106">
    <property type="protein sequence ID" value="CAH1164901.1"/>
    <property type="molecule type" value="Genomic_DNA"/>
</dbReference>
<protein>
    <recommendedName>
        <fullName evidence="4">Secreted protein</fullName>
    </recommendedName>
</protein>
<reference evidence="2" key="1">
    <citation type="submission" date="2022-01" db="EMBL/GenBank/DDBJ databases">
        <authorList>
            <person name="King R."/>
        </authorList>
    </citation>
    <scope>NUCLEOTIDE SEQUENCE</scope>
</reference>
<dbReference type="Proteomes" id="UP001153712">
    <property type="component" value="Chromosome 13"/>
</dbReference>
<keyword evidence="1" id="KW-0732">Signal</keyword>